<sequence length="273" mass="29763">MDLIGERQASRLGRQVELGSEMRRQAEPCTGREVSPEPAELPLPSPASVEEAVDEAVRLPASEPWSPTVVPQLISEPQPAGESSASEGATDSKAVAEAASIPVECQSPTACEMQAYLDMGVVPWAQDDCSDSFVGQFSDCDNGEEASQHLCRRAPRQLLPSLLEDTSSRWMWEVEQARAKLRNPLARPKSHNGAVGQDKLLGQDRMLSEVNQVRAMLRPSPGPRKSWTPADQPSTSSSCTGFERWKGKFVTRRNSSLEGFIEAKMSARGEADD</sequence>
<name>A0A7S2CM24_9DINO</name>
<dbReference type="EMBL" id="HBGQ01038934">
    <property type="protein sequence ID" value="CAD9429886.1"/>
    <property type="molecule type" value="Transcribed_RNA"/>
</dbReference>
<feature type="region of interest" description="Disordered" evidence="1">
    <location>
        <begin position="1"/>
        <end position="95"/>
    </location>
</feature>
<proteinExistence type="predicted"/>
<dbReference type="AlphaFoldDB" id="A0A7S2CM24"/>
<feature type="region of interest" description="Disordered" evidence="1">
    <location>
        <begin position="217"/>
        <end position="241"/>
    </location>
</feature>
<organism evidence="2">
    <name type="scientific">Alexandrium andersonii</name>
    <dbReference type="NCBI Taxonomy" id="327968"/>
    <lineage>
        <taxon>Eukaryota</taxon>
        <taxon>Sar</taxon>
        <taxon>Alveolata</taxon>
        <taxon>Dinophyceae</taxon>
        <taxon>Gonyaulacales</taxon>
        <taxon>Pyrocystaceae</taxon>
        <taxon>Alexandrium</taxon>
    </lineage>
</organism>
<gene>
    <name evidence="2" type="ORF">AAND1436_LOCUS19124</name>
</gene>
<reference evidence="2" key="1">
    <citation type="submission" date="2021-01" db="EMBL/GenBank/DDBJ databases">
        <authorList>
            <person name="Corre E."/>
            <person name="Pelletier E."/>
            <person name="Niang G."/>
            <person name="Scheremetjew M."/>
            <person name="Finn R."/>
            <person name="Kale V."/>
            <person name="Holt S."/>
            <person name="Cochrane G."/>
            <person name="Meng A."/>
            <person name="Brown T."/>
            <person name="Cohen L."/>
        </authorList>
    </citation>
    <scope>NUCLEOTIDE SEQUENCE</scope>
    <source>
        <strain evidence="2">CCMP2222</strain>
    </source>
</reference>
<evidence type="ECO:0000313" key="2">
    <source>
        <dbReference type="EMBL" id="CAD9429886.1"/>
    </source>
</evidence>
<accession>A0A7S2CM24</accession>
<evidence type="ECO:0000256" key="1">
    <source>
        <dbReference type="SAM" id="MobiDB-lite"/>
    </source>
</evidence>
<feature type="compositionally biased region" description="Polar residues" evidence="1">
    <location>
        <begin position="229"/>
        <end position="240"/>
    </location>
</feature>
<protein>
    <submittedName>
        <fullName evidence="2">Uncharacterized protein</fullName>
    </submittedName>
</protein>